<dbReference type="AlphaFoldDB" id="A0AAD9SLQ3"/>
<dbReference type="Proteomes" id="UP001265746">
    <property type="component" value="Unassembled WGS sequence"/>
</dbReference>
<evidence type="ECO:0000256" key="3">
    <source>
        <dbReference type="ARBA" id="ARBA00022448"/>
    </source>
</evidence>
<dbReference type="EC" id="2.7.11.1" evidence="2"/>
<dbReference type="SMART" id="SM00220">
    <property type="entry name" value="S_TKc"/>
    <property type="match status" value="1"/>
</dbReference>
<dbReference type="InterPro" id="IPR000719">
    <property type="entry name" value="Prot_kinase_dom"/>
</dbReference>
<dbReference type="GO" id="GO:0005776">
    <property type="term" value="C:autophagosome"/>
    <property type="evidence" value="ECO:0007669"/>
    <property type="project" value="TreeGrafter"/>
</dbReference>
<name>A0AAD9SLQ3_PHOAM</name>
<protein>
    <recommendedName>
        <fullName evidence="2">non-specific serine/threonine protein kinase</fullName>
        <ecNumber evidence="2">2.7.11.1</ecNumber>
    </recommendedName>
    <alternativeName>
        <fullName evidence="11">Autophagy-related protein 1</fullName>
    </alternativeName>
</protein>
<dbReference type="GO" id="GO:0034045">
    <property type="term" value="C:phagophore assembly site membrane"/>
    <property type="evidence" value="ECO:0007669"/>
    <property type="project" value="UniProtKB-SubCell"/>
</dbReference>
<keyword evidence="4" id="KW-0723">Serine/threonine-protein kinase</keyword>
<dbReference type="InterPro" id="IPR011009">
    <property type="entry name" value="Kinase-like_dom_sf"/>
</dbReference>
<sequence length="327" mass="37553">MPRFPDLVRDTKLDTVFDGPFTVHNYDDSDDENNSRSTHRSEYWESKDRLAQGGFGEVWLQKCEQGQRGPSPDLRAVKVIQRSSFGNKNLDYINELEAIAKFSQKRYSKCFVKLLGWYEDPKRLFIAMEYFDLGDLQKYMSSNDPMPEGDAQEVVYQILHGLYFMHREGFAHRDVKPANILIKAQPPKSKWWVKLSDFGISKRIEEATYVPSTIKGTPPYMAPELVLYEPGSSSPINHQIADMWALGEISFRMLTKNAAFVDWSAVVRYVVDPTVFPSHQLHQYHISPEANSFIRSVLEPRVGERIKDQSLALGWTLDSAITALILH</sequence>
<evidence type="ECO:0000313" key="16">
    <source>
        <dbReference type="Proteomes" id="UP001265746"/>
    </source>
</evidence>
<dbReference type="GO" id="GO:0005524">
    <property type="term" value="F:ATP binding"/>
    <property type="evidence" value="ECO:0007669"/>
    <property type="project" value="UniProtKB-KW"/>
</dbReference>
<dbReference type="GO" id="GO:0004674">
    <property type="term" value="F:protein serine/threonine kinase activity"/>
    <property type="evidence" value="ECO:0007669"/>
    <property type="project" value="UniProtKB-KW"/>
</dbReference>
<dbReference type="GO" id="GO:0015031">
    <property type="term" value="P:protein transport"/>
    <property type="evidence" value="ECO:0007669"/>
    <property type="project" value="UniProtKB-KW"/>
</dbReference>
<evidence type="ECO:0000256" key="7">
    <source>
        <dbReference type="ARBA" id="ARBA00022777"/>
    </source>
</evidence>
<dbReference type="GO" id="GO:0005829">
    <property type="term" value="C:cytosol"/>
    <property type="evidence" value="ECO:0007669"/>
    <property type="project" value="TreeGrafter"/>
</dbReference>
<keyword evidence="9" id="KW-0653">Protein transport</keyword>
<evidence type="ECO:0000256" key="12">
    <source>
        <dbReference type="ARBA" id="ARBA00047899"/>
    </source>
</evidence>
<dbReference type="InterPro" id="IPR008271">
    <property type="entry name" value="Ser/Thr_kinase_AS"/>
</dbReference>
<comment type="catalytic activity">
    <reaction evidence="12">
        <text>L-threonyl-[protein] + ATP = O-phospho-L-threonyl-[protein] + ADP + H(+)</text>
        <dbReference type="Rhea" id="RHEA:46608"/>
        <dbReference type="Rhea" id="RHEA-COMP:11060"/>
        <dbReference type="Rhea" id="RHEA-COMP:11605"/>
        <dbReference type="ChEBI" id="CHEBI:15378"/>
        <dbReference type="ChEBI" id="CHEBI:30013"/>
        <dbReference type="ChEBI" id="CHEBI:30616"/>
        <dbReference type="ChEBI" id="CHEBI:61977"/>
        <dbReference type="ChEBI" id="CHEBI:456216"/>
        <dbReference type="EC" id="2.7.11.1"/>
    </reaction>
</comment>
<keyword evidence="6" id="KW-0547">Nucleotide-binding</keyword>
<keyword evidence="8" id="KW-0067">ATP-binding</keyword>
<dbReference type="PANTHER" id="PTHR24348">
    <property type="entry name" value="SERINE/THREONINE-PROTEIN KINASE UNC-51-RELATED"/>
    <property type="match status" value="1"/>
</dbReference>
<comment type="subcellular location">
    <subcellularLocation>
        <location evidence="1">Preautophagosomal structure membrane</location>
        <topology evidence="1">Peripheral membrane protein</topology>
    </subcellularLocation>
</comment>
<evidence type="ECO:0000256" key="9">
    <source>
        <dbReference type="ARBA" id="ARBA00022927"/>
    </source>
</evidence>
<gene>
    <name evidence="15" type="ORF">N8I77_004771</name>
</gene>
<dbReference type="InterPro" id="IPR045269">
    <property type="entry name" value="Atg1-like"/>
</dbReference>
<dbReference type="Pfam" id="PF00069">
    <property type="entry name" value="Pkinase"/>
    <property type="match status" value="1"/>
</dbReference>
<evidence type="ECO:0000313" key="15">
    <source>
        <dbReference type="EMBL" id="KAK2611432.1"/>
    </source>
</evidence>
<dbReference type="PANTHER" id="PTHR24348:SF22">
    <property type="entry name" value="NON-SPECIFIC SERINE_THREONINE PROTEIN KINASE"/>
    <property type="match status" value="1"/>
</dbReference>
<evidence type="ECO:0000256" key="5">
    <source>
        <dbReference type="ARBA" id="ARBA00022679"/>
    </source>
</evidence>
<evidence type="ECO:0000256" key="4">
    <source>
        <dbReference type="ARBA" id="ARBA00022527"/>
    </source>
</evidence>
<evidence type="ECO:0000256" key="2">
    <source>
        <dbReference type="ARBA" id="ARBA00012513"/>
    </source>
</evidence>
<accession>A0AAD9SLQ3</accession>
<keyword evidence="10" id="KW-0072">Autophagy</keyword>
<dbReference type="GO" id="GO:0000045">
    <property type="term" value="P:autophagosome assembly"/>
    <property type="evidence" value="ECO:0007669"/>
    <property type="project" value="TreeGrafter"/>
</dbReference>
<keyword evidence="16" id="KW-1185">Reference proteome</keyword>
<keyword evidence="3" id="KW-0813">Transport</keyword>
<dbReference type="CDD" id="cd14014">
    <property type="entry name" value="STKc_PknB_like"/>
    <property type="match status" value="1"/>
</dbReference>
<evidence type="ECO:0000256" key="10">
    <source>
        <dbReference type="ARBA" id="ARBA00023006"/>
    </source>
</evidence>
<dbReference type="PROSITE" id="PS50011">
    <property type="entry name" value="PROTEIN_KINASE_DOM"/>
    <property type="match status" value="1"/>
</dbReference>
<keyword evidence="7" id="KW-0418">Kinase</keyword>
<dbReference type="PROSITE" id="PS00108">
    <property type="entry name" value="PROTEIN_KINASE_ST"/>
    <property type="match status" value="1"/>
</dbReference>
<evidence type="ECO:0000256" key="6">
    <source>
        <dbReference type="ARBA" id="ARBA00022741"/>
    </source>
</evidence>
<dbReference type="SUPFAM" id="SSF56112">
    <property type="entry name" value="Protein kinase-like (PK-like)"/>
    <property type="match status" value="1"/>
</dbReference>
<dbReference type="Gene3D" id="1.10.510.10">
    <property type="entry name" value="Transferase(Phosphotransferase) domain 1"/>
    <property type="match status" value="1"/>
</dbReference>
<evidence type="ECO:0000256" key="11">
    <source>
        <dbReference type="ARBA" id="ARBA00030237"/>
    </source>
</evidence>
<comment type="catalytic activity">
    <reaction evidence="13">
        <text>L-seryl-[protein] + ATP = O-phospho-L-seryl-[protein] + ADP + H(+)</text>
        <dbReference type="Rhea" id="RHEA:17989"/>
        <dbReference type="Rhea" id="RHEA-COMP:9863"/>
        <dbReference type="Rhea" id="RHEA-COMP:11604"/>
        <dbReference type="ChEBI" id="CHEBI:15378"/>
        <dbReference type="ChEBI" id="CHEBI:29999"/>
        <dbReference type="ChEBI" id="CHEBI:30616"/>
        <dbReference type="ChEBI" id="CHEBI:83421"/>
        <dbReference type="ChEBI" id="CHEBI:456216"/>
        <dbReference type="EC" id="2.7.11.1"/>
    </reaction>
</comment>
<evidence type="ECO:0000256" key="13">
    <source>
        <dbReference type="ARBA" id="ARBA00048679"/>
    </source>
</evidence>
<evidence type="ECO:0000256" key="1">
    <source>
        <dbReference type="ARBA" id="ARBA00004623"/>
    </source>
</evidence>
<keyword evidence="5" id="KW-0808">Transferase</keyword>
<evidence type="ECO:0000256" key="8">
    <source>
        <dbReference type="ARBA" id="ARBA00022840"/>
    </source>
</evidence>
<organism evidence="15 16">
    <name type="scientific">Phomopsis amygdali</name>
    <name type="common">Fusicoccum amygdali</name>
    <dbReference type="NCBI Taxonomy" id="1214568"/>
    <lineage>
        <taxon>Eukaryota</taxon>
        <taxon>Fungi</taxon>
        <taxon>Dikarya</taxon>
        <taxon>Ascomycota</taxon>
        <taxon>Pezizomycotina</taxon>
        <taxon>Sordariomycetes</taxon>
        <taxon>Sordariomycetidae</taxon>
        <taxon>Diaporthales</taxon>
        <taxon>Diaporthaceae</taxon>
        <taxon>Diaporthe</taxon>
    </lineage>
</organism>
<evidence type="ECO:0000259" key="14">
    <source>
        <dbReference type="PROSITE" id="PS50011"/>
    </source>
</evidence>
<reference evidence="15" key="1">
    <citation type="submission" date="2023-06" db="EMBL/GenBank/DDBJ databases">
        <authorList>
            <person name="Noh H."/>
        </authorList>
    </citation>
    <scope>NUCLEOTIDE SEQUENCE</scope>
    <source>
        <strain evidence="15">DUCC20226</strain>
    </source>
</reference>
<proteinExistence type="predicted"/>
<feature type="domain" description="Protein kinase" evidence="14">
    <location>
        <begin position="44"/>
        <end position="327"/>
    </location>
</feature>
<comment type="caution">
    <text evidence="15">The sequence shown here is derived from an EMBL/GenBank/DDBJ whole genome shotgun (WGS) entry which is preliminary data.</text>
</comment>
<dbReference type="GO" id="GO:0010506">
    <property type="term" value="P:regulation of autophagy"/>
    <property type="evidence" value="ECO:0007669"/>
    <property type="project" value="InterPro"/>
</dbReference>
<dbReference type="EMBL" id="JAUJFL010000002">
    <property type="protein sequence ID" value="KAK2611432.1"/>
    <property type="molecule type" value="Genomic_DNA"/>
</dbReference>